<dbReference type="InterPro" id="IPR036397">
    <property type="entry name" value="RNaseH_sf"/>
</dbReference>
<evidence type="ECO:0000256" key="1">
    <source>
        <dbReference type="ARBA" id="ARBA00000077"/>
    </source>
</evidence>
<evidence type="ECO:0000259" key="17">
    <source>
        <dbReference type="PROSITE" id="PS51975"/>
    </source>
</evidence>
<keyword evidence="8 14" id="KW-0963">Cytoplasm</keyword>
<dbReference type="RefSeq" id="WP_130600008.1">
    <property type="nucleotide sequence ID" value="NZ_CP034759.1"/>
</dbReference>
<accession>A0A4P6P1T8</accession>
<keyword evidence="10 14" id="KW-0479">Metal-binding</keyword>
<dbReference type="GO" id="GO:0032299">
    <property type="term" value="C:ribonuclease H2 complex"/>
    <property type="evidence" value="ECO:0007669"/>
    <property type="project" value="TreeGrafter"/>
</dbReference>
<dbReference type="GO" id="GO:0043137">
    <property type="term" value="P:DNA replication, removal of RNA primer"/>
    <property type="evidence" value="ECO:0007669"/>
    <property type="project" value="TreeGrafter"/>
</dbReference>
<dbReference type="OrthoDB" id="9803420at2"/>
<dbReference type="InterPro" id="IPR024567">
    <property type="entry name" value="RNase_HII/HIII_dom"/>
</dbReference>
<evidence type="ECO:0000256" key="11">
    <source>
        <dbReference type="ARBA" id="ARBA00022759"/>
    </source>
</evidence>
<dbReference type="InterPro" id="IPR012337">
    <property type="entry name" value="RNaseH-like_sf"/>
</dbReference>
<organism evidence="18 19">
    <name type="scientific">Litorilituus sediminis</name>
    <dbReference type="NCBI Taxonomy" id="718192"/>
    <lineage>
        <taxon>Bacteria</taxon>
        <taxon>Pseudomonadati</taxon>
        <taxon>Pseudomonadota</taxon>
        <taxon>Gammaproteobacteria</taxon>
        <taxon>Alteromonadales</taxon>
        <taxon>Colwelliaceae</taxon>
        <taxon>Litorilituus</taxon>
    </lineage>
</organism>
<dbReference type="CDD" id="cd07182">
    <property type="entry name" value="RNase_HII_bacteria_HII_like"/>
    <property type="match status" value="1"/>
</dbReference>
<comment type="function">
    <text evidence="3 14 16">Endonuclease that specifically degrades the RNA of RNA-DNA hybrids.</text>
</comment>
<comment type="cofactor">
    <cofactor evidence="2">
        <name>Mg(2+)</name>
        <dbReference type="ChEBI" id="CHEBI:18420"/>
    </cofactor>
</comment>
<feature type="binding site" evidence="14 15">
    <location>
        <position position="23"/>
    </location>
    <ligand>
        <name>a divalent metal cation</name>
        <dbReference type="ChEBI" id="CHEBI:60240"/>
    </ligand>
</feature>
<comment type="cofactor">
    <cofactor evidence="14 15">
        <name>Mn(2+)</name>
        <dbReference type="ChEBI" id="CHEBI:29035"/>
    </cofactor>
    <cofactor evidence="14 15">
        <name>Mg(2+)</name>
        <dbReference type="ChEBI" id="CHEBI:18420"/>
    </cofactor>
    <text evidence="14 15">Manganese or magnesium. Binds 1 divalent metal ion per monomer in the absence of substrate. May bind a second metal ion after substrate binding.</text>
</comment>
<feature type="domain" description="RNase H type-2" evidence="17">
    <location>
        <begin position="16"/>
        <end position="208"/>
    </location>
</feature>
<dbReference type="EC" id="3.1.26.4" evidence="6 14"/>
<keyword evidence="19" id="KW-1185">Reference proteome</keyword>
<dbReference type="FunFam" id="3.30.420.10:FF:000006">
    <property type="entry name" value="Ribonuclease HII"/>
    <property type="match status" value="1"/>
</dbReference>
<dbReference type="PANTHER" id="PTHR10954">
    <property type="entry name" value="RIBONUCLEASE H2 SUBUNIT A"/>
    <property type="match status" value="1"/>
</dbReference>
<evidence type="ECO:0000256" key="15">
    <source>
        <dbReference type="PROSITE-ProRule" id="PRU01319"/>
    </source>
</evidence>
<evidence type="ECO:0000256" key="3">
    <source>
        <dbReference type="ARBA" id="ARBA00004065"/>
    </source>
</evidence>
<reference evidence="18 19" key="1">
    <citation type="submission" date="2018-12" db="EMBL/GenBank/DDBJ databases">
        <title>Complete genome of Litorilituus sediminis.</title>
        <authorList>
            <person name="Liu A."/>
            <person name="Rong J."/>
        </authorList>
    </citation>
    <scope>NUCLEOTIDE SEQUENCE [LARGE SCALE GENOMIC DNA]</scope>
    <source>
        <strain evidence="18 19">JCM 17549</strain>
    </source>
</reference>
<evidence type="ECO:0000256" key="9">
    <source>
        <dbReference type="ARBA" id="ARBA00022722"/>
    </source>
</evidence>
<feature type="binding site" evidence="14 15">
    <location>
        <position position="22"/>
    </location>
    <ligand>
        <name>a divalent metal cation</name>
        <dbReference type="ChEBI" id="CHEBI:60240"/>
    </ligand>
</feature>
<dbReference type="GO" id="GO:0005737">
    <property type="term" value="C:cytoplasm"/>
    <property type="evidence" value="ECO:0007669"/>
    <property type="project" value="UniProtKB-SubCell"/>
</dbReference>
<evidence type="ECO:0000256" key="7">
    <source>
        <dbReference type="ARBA" id="ARBA00019179"/>
    </source>
</evidence>
<dbReference type="NCBIfam" id="NF000596">
    <property type="entry name" value="PRK00015.1-4"/>
    <property type="match status" value="1"/>
</dbReference>
<dbReference type="HAMAP" id="MF_00052_B">
    <property type="entry name" value="RNase_HII_B"/>
    <property type="match status" value="1"/>
</dbReference>
<comment type="subcellular location">
    <subcellularLocation>
        <location evidence="4 14">Cytoplasm</location>
    </subcellularLocation>
</comment>
<evidence type="ECO:0000313" key="19">
    <source>
        <dbReference type="Proteomes" id="UP000290244"/>
    </source>
</evidence>
<evidence type="ECO:0000256" key="12">
    <source>
        <dbReference type="ARBA" id="ARBA00022801"/>
    </source>
</evidence>
<gene>
    <name evidence="14" type="primary">rnhB</name>
    <name evidence="18" type="ORF">EMK97_05050</name>
</gene>
<comment type="similarity">
    <text evidence="5 14 16">Belongs to the RNase HII family.</text>
</comment>
<evidence type="ECO:0000256" key="2">
    <source>
        <dbReference type="ARBA" id="ARBA00001946"/>
    </source>
</evidence>
<dbReference type="GO" id="GO:0004523">
    <property type="term" value="F:RNA-DNA hybrid ribonuclease activity"/>
    <property type="evidence" value="ECO:0007669"/>
    <property type="project" value="UniProtKB-UniRule"/>
</dbReference>
<dbReference type="Pfam" id="PF01351">
    <property type="entry name" value="RNase_HII"/>
    <property type="match status" value="1"/>
</dbReference>
<dbReference type="EMBL" id="CP034759">
    <property type="protein sequence ID" value="QBG35131.1"/>
    <property type="molecule type" value="Genomic_DNA"/>
</dbReference>
<dbReference type="GO" id="GO:0030145">
    <property type="term" value="F:manganese ion binding"/>
    <property type="evidence" value="ECO:0007669"/>
    <property type="project" value="UniProtKB-UniRule"/>
</dbReference>
<dbReference type="GO" id="GO:0006298">
    <property type="term" value="P:mismatch repair"/>
    <property type="evidence" value="ECO:0007669"/>
    <property type="project" value="TreeGrafter"/>
</dbReference>
<evidence type="ECO:0000256" key="14">
    <source>
        <dbReference type="HAMAP-Rule" id="MF_00052"/>
    </source>
</evidence>
<dbReference type="Gene3D" id="3.30.420.10">
    <property type="entry name" value="Ribonuclease H-like superfamily/Ribonuclease H"/>
    <property type="match status" value="1"/>
</dbReference>
<name>A0A4P6P1T8_9GAMM</name>
<dbReference type="InterPro" id="IPR001352">
    <property type="entry name" value="RNase_HII/HIII"/>
</dbReference>
<keyword evidence="12 14" id="KW-0378">Hydrolase</keyword>
<dbReference type="NCBIfam" id="NF000595">
    <property type="entry name" value="PRK00015.1-3"/>
    <property type="match status" value="1"/>
</dbReference>
<keyword evidence="9 14" id="KW-0540">Nuclease</keyword>
<protein>
    <recommendedName>
        <fullName evidence="7 14">Ribonuclease HII</fullName>
        <shortName evidence="14">RNase HII</shortName>
        <ecNumber evidence="6 14">3.1.26.4</ecNumber>
    </recommendedName>
</protein>
<proteinExistence type="inferred from homology"/>
<dbReference type="InterPro" id="IPR022898">
    <property type="entry name" value="RNase_HII"/>
</dbReference>
<keyword evidence="13 14" id="KW-0464">Manganese</keyword>
<dbReference type="SUPFAM" id="SSF53098">
    <property type="entry name" value="Ribonuclease H-like"/>
    <property type="match status" value="1"/>
</dbReference>
<evidence type="ECO:0000256" key="5">
    <source>
        <dbReference type="ARBA" id="ARBA00007383"/>
    </source>
</evidence>
<dbReference type="PANTHER" id="PTHR10954:SF18">
    <property type="entry name" value="RIBONUCLEASE HII"/>
    <property type="match status" value="1"/>
</dbReference>
<evidence type="ECO:0000256" key="6">
    <source>
        <dbReference type="ARBA" id="ARBA00012180"/>
    </source>
</evidence>
<feature type="binding site" evidence="14 15">
    <location>
        <position position="114"/>
    </location>
    <ligand>
        <name>a divalent metal cation</name>
        <dbReference type="ChEBI" id="CHEBI:60240"/>
    </ligand>
</feature>
<dbReference type="KEGG" id="lsd:EMK97_05050"/>
<dbReference type="AlphaFoldDB" id="A0A4P6P1T8"/>
<keyword evidence="11 14" id="KW-0255">Endonuclease</keyword>
<evidence type="ECO:0000256" key="8">
    <source>
        <dbReference type="ARBA" id="ARBA00022490"/>
    </source>
</evidence>
<dbReference type="Proteomes" id="UP000290244">
    <property type="component" value="Chromosome"/>
</dbReference>
<evidence type="ECO:0000256" key="10">
    <source>
        <dbReference type="ARBA" id="ARBA00022723"/>
    </source>
</evidence>
<evidence type="ECO:0000256" key="13">
    <source>
        <dbReference type="ARBA" id="ARBA00023211"/>
    </source>
</evidence>
<evidence type="ECO:0000256" key="4">
    <source>
        <dbReference type="ARBA" id="ARBA00004496"/>
    </source>
</evidence>
<dbReference type="GO" id="GO:0003723">
    <property type="term" value="F:RNA binding"/>
    <property type="evidence" value="ECO:0007669"/>
    <property type="project" value="UniProtKB-UniRule"/>
</dbReference>
<sequence length="208" mass="22767">MSKKQALPDFEYPVAYCIAGVDEVGRGPLVGDVVTAAVILDPENPIEGLMDSKKLSEKKRSLLAEQIKQHAIAWSIGRATPEEIDTLNILHATMLAMQRAVHSLNITPDFVLVDGNRCPTFSSQEGDIATQAVVKGDARVAEISAASILAKVARDNDMLLLDEQHPEFGFAKHKGYPTKLHLEKIQEHGVLDCYRQSFKPVAKVLANV</sequence>
<evidence type="ECO:0000256" key="16">
    <source>
        <dbReference type="RuleBase" id="RU003515"/>
    </source>
</evidence>
<evidence type="ECO:0000313" key="18">
    <source>
        <dbReference type="EMBL" id="QBG35131.1"/>
    </source>
</evidence>
<dbReference type="PROSITE" id="PS51975">
    <property type="entry name" value="RNASE_H_2"/>
    <property type="match status" value="1"/>
</dbReference>
<comment type="catalytic activity">
    <reaction evidence="1 14 15 16">
        <text>Endonucleolytic cleavage to 5'-phosphomonoester.</text>
        <dbReference type="EC" id="3.1.26.4"/>
    </reaction>
</comment>